<dbReference type="InterPro" id="IPR051864">
    <property type="entry name" value="NCF2_NOXA1"/>
</dbReference>
<comment type="caution">
    <text evidence="2">The sequence shown here is derived from an EMBL/GenBank/DDBJ whole genome shotgun (WGS) entry which is preliminary data.</text>
</comment>
<dbReference type="SUPFAM" id="SSF48452">
    <property type="entry name" value="TPR-like"/>
    <property type="match status" value="1"/>
</dbReference>
<organism evidence="2 3">
    <name type="scientific">Mycena sanguinolenta</name>
    <dbReference type="NCBI Taxonomy" id="230812"/>
    <lineage>
        <taxon>Eukaryota</taxon>
        <taxon>Fungi</taxon>
        <taxon>Dikarya</taxon>
        <taxon>Basidiomycota</taxon>
        <taxon>Agaricomycotina</taxon>
        <taxon>Agaricomycetes</taxon>
        <taxon>Agaricomycetidae</taxon>
        <taxon>Agaricales</taxon>
        <taxon>Marasmiineae</taxon>
        <taxon>Mycenaceae</taxon>
        <taxon>Mycena</taxon>
    </lineage>
</organism>
<proteinExistence type="predicted"/>
<dbReference type="PANTHER" id="PTHR15175:SF0">
    <property type="entry name" value="SH3 DOMAIN-CONTAINING PROTEIN C23A1.17"/>
    <property type="match status" value="1"/>
</dbReference>
<reference evidence="2" key="1">
    <citation type="submission" date="2020-05" db="EMBL/GenBank/DDBJ databases">
        <title>Mycena genomes resolve the evolution of fungal bioluminescence.</title>
        <authorList>
            <person name="Tsai I.J."/>
        </authorList>
    </citation>
    <scope>NUCLEOTIDE SEQUENCE</scope>
    <source>
        <strain evidence="2">160909Yilan</strain>
    </source>
</reference>
<dbReference type="AlphaFoldDB" id="A0A8H7DK64"/>
<dbReference type="OrthoDB" id="9450131at2759"/>
<keyword evidence="3" id="KW-1185">Reference proteome</keyword>
<evidence type="ECO:0000256" key="1">
    <source>
        <dbReference type="PROSITE-ProRule" id="PRU00339"/>
    </source>
</evidence>
<dbReference type="Gene3D" id="1.25.40.10">
    <property type="entry name" value="Tetratricopeptide repeat domain"/>
    <property type="match status" value="2"/>
</dbReference>
<keyword evidence="1" id="KW-0802">TPR repeat</keyword>
<evidence type="ECO:0000313" key="3">
    <source>
        <dbReference type="Proteomes" id="UP000623467"/>
    </source>
</evidence>
<dbReference type="Proteomes" id="UP000623467">
    <property type="component" value="Unassembled WGS sequence"/>
</dbReference>
<sequence>MIMSLKDELKLWQDARNGINDGNYKKTLHCFGRMPPSATLSTNMGLLHAAMGDHEKALRRFTDATERDPYLTISNYEQLGLNFRLFASEVLFNLGLSRIRLGRMDKGMSYLEKAKRLTMIEDHDLIEDVILQKGEGYTVFSIAPGVLYWPSEMKLKSIQRKDFIGKATLIAATDLDDLTTGFSGLQMKQRRQKNLNRQSQAVIARRVTMVSIGTPRHLICFLFSLSCSSQPAVVCARSTAFSYIFHGNCSQSCNCRYGRASTPTSLDRRSEPRGGRQYTTAVIRRRRILFDEVFGAARR</sequence>
<dbReference type="EMBL" id="JACAZH010000002">
    <property type="protein sequence ID" value="KAF7375328.1"/>
    <property type="molecule type" value="Genomic_DNA"/>
</dbReference>
<dbReference type="PROSITE" id="PS50005">
    <property type="entry name" value="TPR"/>
    <property type="match status" value="1"/>
</dbReference>
<name>A0A8H7DK64_9AGAR</name>
<dbReference type="InterPro" id="IPR011990">
    <property type="entry name" value="TPR-like_helical_dom_sf"/>
</dbReference>
<gene>
    <name evidence="2" type="ORF">MSAN_00419700</name>
</gene>
<dbReference type="Pfam" id="PF13181">
    <property type="entry name" value="TPR_8"/>
    <property type="match status" value="1"/>
</dbReference>
<dbReference type="PANTHER" id="PTHR15175">
    <property type="entry name" value="NEUTROPHIL CYTOSOLIC FACTOR 2, NEUTROPHIL NADPH OXIDASE FACTOR 2"/>
    <property type="match status" value="1"/>
</dbReference>
<dbReference type="InterPro" id="IPR019734">
    <property type="entry name" value="TPR_rpt"/>
</dbReference>
<accession>A0A8H7DK64</accession>
<protein>
    <submittedName>
        <fullName evidence="2">P-type phospholipid transporter</fullName>
    </submittedName>
</protein>
<feature type="repeat" description="TPR" evidence="1">
    <location>
        <begin position="38"/>
        <end position="71"/>
    </location>
</feature>
<evidence type="ECO:0000313" key="2">
    <source>
        <dbReference type="EMBL" id="KAF7375328.1"/>
    </source>
</evidence>